<keyword evidence="1" id="KW-1133">Transmembrane helix</keyword>
<dbReference type="Proteomes" id="UP000812440">
    <property type="component" value="Chromosome 1"/>
</dbReference>
<dbReference type="OrthoDB" id="9939165at2759"/>
<evidence type="ECO:0000256" key="2">
    <source>
        <dbReference type="SAM" id="SignalP"/>
    </source>
</evidence>
<feature type="chain" id="PRO_5035872713" evidence="2">
    <location>
        <begin position="32"/>
        <end position="179"/>
    </location>
</feature>
<keyword evidence="1" id="KW-0472">Membrane</keyword>
<keyword evidence="2" id="KW-0732">Signal</keyword>
<dbReference type="EMBL" id="JAACNH010000001">
    <property type="protein sequence ID" value="KAG8453287.1"/>
    <property type="molecule type" value="Genomic_DNA"/>
</dbReference>
<sequence length="179" mass="19513">MEPLGPRACAPERRLGSALLQALAVMFLCTAVSDPSWLHVQDGNRSTVYGVSEILHRGLNWTARDTRKCGKIVVKLSSILHITTVLTSAGALMLCSYLYILLIQEIKSQAAETTKDSVWFGESFIFAIVACVMSFGAATLSVIHAIKYSRCPPRGEPQRDITEPLLSESVDPAIQGEYG</sequence>
<dbReference type="AlphaFoldDB" id="A0A8T2KD21"/>
<comment type="caution">
    <text evidence="3">The sequence shown here is derived from an EMBL/GenBank/DDBJ whole genome shotgun (WGS) entry which is preliminary data.</text>
</comment>
<keyword evidence="1" id="KW-0812">Transmembrane</keyword>
<feature type="transmembrane region" description="Helical" evidence="1">
    <location>
        <begin position="124"/>
        <end position="146"/>
    </location>
</feature>
<evidence type="ECO:0000313" key="3">
    <source>
        <dbReference type="EMBL" id="KAG8453287.1"/>
    </source>
</evidence>
<gene>
    <name evidence="3" type="ORF">GDO86_000066</name>
</gene>
<feature type="signal peptide" evidence="2">
    <location>
        <begin position="1"/>
        <end position="31"/>
    </location>
</feature>
<proteinExistence type="predicted"/>
<organism evidence="3 4">
    <name type="scientific">Hymenochirus boettgeri</name>
    <name type="common">Congo dwarf clawed frog</name>
    <dbReference type="NCBI Taxonomy" id="247094"/>
    <lineage>
        <taxon>Eukaryota</taxon>
        <taxon>Metazoa</taxon>
        <taxon>Chordata</taxon>
        <taxon>Craniata</taxon>
        <taxon>Vertebrata</taxon>
        <taxon>Euteleostomi</taxon>
        <taxon>Amphibia</taxon>
        <taxon>Batrachia</taxon>
        <taxon>Anura</taxon>
        <taxon>Pipoidea</taxon>
        <taxon>Pipidae</taxon>
        <taxon>Pipinae</taxon>
        <taxon>Hymenochirus</taxon>
    </lineage>
</organism>
<protein>
    <submittedName>
        <fullName evidence="3">Uncharacterized protein</fullName>
    </submittedName>
</protein>
<accession>A0A8T2KD21</accession>
<evidence type="ECO:0000313" key="4">
    <source>
        <dbReference type="Proteomes" id="UP000812440"/>
    </source>
</evidence>
<keyword evidence="4" id="KW-1185">Reference proteome</keyword>
<feature type="transmembrane region" description="Helical" evidence="1">
    <location>
        <begin position="79"/>
        <end position="103"/>
    </location>
</feature>
<reference evidence="3" key="1">
    <citation type="thesis" date="2020" institute="ProQuest LLC" country="789 East Eisenhower Parkway, Ann Arbor, MI, USA">
        <title>Comparative Genomics and Chromosome Evolution.</title>
        <authorList>
            <person name="Mudd A.B."/>
        </authorList>
    </citation>
    <scope>NUCLEOTIDE SEQUENCE</scope>
    <source>
        <strain evidence="3">Female2</strain>
        <tissue evidence="3">Blood</tissue>
    </source>
</reference>
<evidence type="ECO:0000256" key="1">
    <source>
        <dbReference type="SAM" id="Phobius"/>
    </source>
</evidence>
<name>A0A8T2KD21_9PIPI</name>